<proteinExistence type="inferred from homology"/>
<dbReference type="GO" id="GO:0051287">
    <property type="term" value="F:NAD binding"/>
    <property type="evidence" value="ECO:0007669"/>
    <property type="project" value="InterPro"/>
</dbReference>
<keyword evidence="2" id="KW-0560">Oxidoreductase</keyword>
<dbReference type="PANTHER" id="PTHR43060">
    <property type="entry name" value="3-HYDROXYISOBUTYRATE DEHYDROGENASE-LIKE 1, MITOCHONDRIAL-RELATED"/>
    <property type="match status" value="1"/>
</dbReference>
<dbReference type="Pfam" id="PF03446">
    <property type="entry name" value="NAD_binding_2"/>
    <property type="match status" value="1"/>
</dbReference>
<accession>A0AAJ2HH39</accession>
<dbReference type="InterPro" id="IPR006115">
    <property type="entry name" value="6PGDH_NADP-bd"/>
</dbReference>
<comment type="similarity">
    <text evidence="1">Belongs to the HIBADH-related family.</text>
</comment>
<evidence type="ECO:0000256" key="2">
    <source>
        <dbReference type="ARBA" id="ARBA00023002"/>
    </source>
</evidence>
<feature type="active site" evidence="4">
    <location>
        <position position="169"/>
    </location>
</feature>
<evidence type="ECO:0000259" key="6">
    <source>
        <dbReference type="Pfam" id="PF14833"/>
    </source>
</evidence>
<comment type="caution">
    <text evidence="7">The sequence shown here is derived from an EMBL/GenBank/DDBJ whole genome shotgun (WGS) entry which is preliminary data.</text>
</comment>
<evidence type="ECO:0000313" key="7">
    <source>
        <dbReference type="EMBL" id="MDS0244279.1"/>
    </source>
</evidence>
<protein>
    <submittedName>
        <fullName evidence="7">NAD(P)-dependent oxidoreductase</fullName>
    </submittedName>
</protein>
<dbReference type="GeneID" id="301456857"/>
<dbReference type="Proteomes" id="UP001183582">
    <property type="component" value="Unassembled WGS sequence"/>
</dbReference>
<dbReference type="RefSeq" id="WP_310890365.1">
    <property type="nucleotide sequence ID" value="NZ_BAAAGR010000001.1"/>
</dbReference>
<dbReference type="AlphaFoldDB" id="A0AAJ2HH39"/>
<dbReference type="InterPro" id="IPR008927">
    <property type="entry name" value="6-PGluconate_DH-like_C_sf"/>
</dbReference>
<dbReference type="InterPro" id="IPR013328">
    <property type="entry name" value="6PGD_dom2"/>
</dbReference>
<dbReference type="InterPro" id="IPR015815">
    <property type="entry name" value="HIBADH-related"/>
</dbReference>
<dbReference type="Gene3D" id="1.10.1040.10">
    <property type="entry name" value="N-(1-d-carboxylethyl)-l-norvaline Dehydrogenase, domain 2"/>
    <property type="match status" value="1"/>
</dbReference>
<evidence type="ECO:0000313" key="8">
    <source>
        <dbReference type="Proteomes" id="UP001183582"/>
    </source>
</evidence>
<dbReference type="SUPFAM" id="SSF51735">
    <property type="entry name" value="NAD(P)-binding Rossmann-fold domains"/>
    <property type="match status" value="1"/>
</dbReference>
<dbReference type="EMBL" id="JAHWXH010000001">
    <property type="protein sequence ID" value="MDS0244279.1"/>
    <property type="molecule type" value="Genomic_DNA"/>
</dbReference>
<feature type="domain" description="3-hydroxyisobutyrate dehydrogenase-like NAD-binding" evidence="6">
    <location>
        <begin position="163"/>
        <end position="282"/>
    </location>
</feature>
<reference evidence="7 8" key="1">
    <citation type="submission" date="2021-06" db="EMBL/GenBank/DDBJ databases">
        <title>Genome-based taxonomic framework of Microbacterium strains isolated from marine environment, the description of four new species and reclassification of four preexisting species.</title>
        <authorList>
            <person name="Lee S.D."/>
            <person name="Kim S.-M."/>
            <person name="Byeon Y.-S."/>
            <person name="Yang H.L."/>
            <person name="Kim I.S."/>
        </authorList>
    </citation>
    <scope>NUCLEOTIDE SEQUENCE [LARGE SCALE GENOMIC DNA]</scope>
    <source>
        <strain evidence="7 8">KACC 20514</strain>
    </source>
</reference>
<evidence type="ECO:0000256" key="1">
    <source>
        <dbReference type="ARBA" id="ARBA00009080"/>
    </source>
</evidence>
<evidence type="ECO:0000259" key="5">
    <source>
        <dbReference type="Pfam" id="PF03446"/>
    </source>
</evidence>
<dbReference type="Pfam" id="PF14833">
    <property type="entry name" value="NAD_binding_11"/>
    <property type="match status" value="1"/>
</dbReference>
<evidence type="ECO:0000256" key="3">
    <source>
        <dbReference type="ARBA" id="ARBA00023027"/>
    </source>
</evidence>
<dbReference type="PANTHER" id="PTHR43060:SF15">
    <property type="entry name" value="3-HYDROXYISOBUTYRATE DEHYDROGENASE-LIKE 1, MITOCHONDRIAL-RELATED"/>
    <property type="match status" value="1"/>
</dbReference>
<dbReference type="InterPro" id="IPR029154">
    <property type="entry name" value="HIBADH-like_NADP-bd"/>
</dbReference>
<dbReference type="GO" id="GO:0016491">
    <property type="term" value="F:oxidoreductase activity"/>
    <property type="evidence" value="ECO:0007669"/>
    <property type="project" value="UniProtKB-KW"/>
</dbReference>
<evidence type="ECO:0000256" key="4">
    <source>
        <dbReference type="PIRSR" id="PIRSR000103-1"/>
    </source>
</evidence>
<dbReference type="InterPro" id="IPR036291">
    <property type="entry name" value="NAD(P)-bd_dom_sf"/>
</dbReference>
<name>A0AAJ2HH39_9MICO</name>
<feature type="domain" description="6-phosphogluconate dehydrogenase NADP-binding" evidence="5">
    <location>
        <begin position="3"/>
        <end position="159"/>
    </location>
</feature>
<dbReference type="Gene3D" id="3.40.50.720">
    <property type="entry name" value="NAD(P)-binding Rossmann-like Domain"/>
    <property type="match status" value="1"/>
</dbReference>
<keyword evidence="3" id="KW-0520">NAD</keyword>
<dbReference type="SUPFAM" id="SSF48179">
    <property type="entry name" value="6-phosphogluconate dehydrogenase C-terminal domain-like"/>
    <property type="match status" value="1"/>
</dbReference>
<sequence>MIITWVGFGAMGLPMASRLAAAGHIVFGRASSPQKKATLKDAGISLTDDLQRSVHESDLVVSMVPGPQEVRDVWTGAEGLLAHMKTGAVAVDMSTVGADTALELHAAGADHGVPVLDCPVSGGVNGAANGALTIFTGGDPDAVAAAAPALETLGTIIACGAPGAGQQAKLVNQVVVTANTYGLCLAYALTERSGIDTELMFSALTGGAADGRLLRLEWPLLQANDLSTGFAISHMVKDISLLAPLLTSAGLSATVVAGIADQFRATGEALGTQSGTQALARHLIDTAHPTSTRKDLP</sequence>
<dbReference type="PIRSF" id="PIRSF000103">
    <property type="entry name" value="HIBADH"/>
    <property type="match status" value="1"/>
</dbReference>
<dbReference type="GO" id="GO:0050661">
    <property type="term" value="F:NADP binding"/>
    <property type="evidence" value="ECO:0007669"/>
    <property type="project" value="InterPro"/>
</dbReference>
<gene>
    <name evidence="7" type="ORF">KZC50_01485</name>
</gene>
<organism evidence="7 8">
    <name type="scientific">Microbacterium aurantiacum</name>
    <dbReference type="NCBI Taxonomy" id="162393"/>
    <lineage>
        <taxon>Bacteria</taxon>
        <taxon>Bacillati</taxon>
        <taxon>Actinomycetota</taxon>
        <taxon>Actinomycetes</taxon>
        <taxon>Micrococcales</taxon>
        <taxon>Microbacteriaceae</taxon>
        <taxon>Microbacterium</taxon>
    </lineage>
</organism>